<evidence type="ECO:0000313" key="3">
    <source>
        <dbReference type="Proteomes" id="UP000639772"/>
    </source>
</evidence>
<gene>
    <name evidence="2" type="ORF">HPP92_004436</name>
</gene>
<evidence type="ECO:0000313" key="2">
    <source>
        <dbReference type="EMBL" id="KAG0493442.1"/>
    </source>
</evidence>
<reference evidence="2 3" key="1">
    <citation type="journal article" date="2020" name="Nat. Food">
        <title>A phased Vanilla planifolia genome enables genetic improvement of flavour and production.</title>
        <authorList>
            <person name="Hasing T."/>
            <person name="Tang H."/>
            <person name="Brym M."/>
            <person name="Khazi F."/>
            <person name="Huang T."/>
            <person name="Chambers A.H."/>
        </authorList>
    </citation>
    <scope>NUCLEOTIDE SEQUENCE [LARGE SCALE GENOMIC DNA]</scope>
    <source>
        <tissue evidence="2">Leaf</tissue>
    </source>
</reference>
<sequence length="133" mass="15022">MGRYFADPPRAEVVDKKHDFAVESREALEREQRVGEVVKKLSISAGGEDHSRRWVSAAGRGVPGRDNRTATSRRLPSPGSRFAGVRSDAPCFVSLRLGDENHRRLLDVDPDVALPIPHRIAWNWGRRIKFRNV</sequence>
<feature type="region of interest" description="Disordered" evidence="1">
    <location>
        <begin position="46"/>
        <end position="80"/>
    </location>
</feature>
<comment type="caution">
    <text evidence="2">The sequence shown here is derived from an EMBL/GenBank/DDBJ whole genome shotgun (WGS) entry which is preliminary data.</text>
</comment>
<dbReference type="EMBL" id="JADCNM010000002">
    <property type="protein sequence ID" value="KAG0493442.1"/>
    <property type="molecule type" value="Genomic_DNA"/>
</dbReference>
<name>A0A835RXD9_VANPL</name>
<evidence type="ECO:0000256" key="1">
    <source>
        <dbReference type="SAM" id="MobiDB-lite"/>
    </source>
</evidence>
<dbReference type="AlphaFoldDB" id="A0A835RXD9"/>
<organism evidence="2 3">
    <name type="scientific">Vanilla planifolia</name>
    <name type="common">Vanilla</name>
    <dbReference type="NCBI Taxonomy" id="51239"/>
    <lineage>
        <taxon>Eukaryota</taxon>
        <taxon>Viridiplantae</taxon>
        <taxon>Streptophyta</taxon>
        <taxon>Embryophyta</taxon>
        <taxon>Tracheophyta</taxon>
        <taxon>Spermatophyta</taxon>
        <taxon>Magnoliopsida</taxon>
        <taxon>Liliopsida</taxon>
        <taxon>Asparagales</taxon>
        <taxon>Orchidaceae</taxon>
        <taxon>Vanilloideae</taxon>
        <taxon>Vanilleae</taxon>
        <taxon>Vanilla</taxon>
    </lineage>
</organism>
<protein>
    <submittedName>
        <fullName evidence="2">Uncharacterized protein</fullName>
    </submittedName>
</protein>
<dbReference type="Proteomes" id="UP000639772">
    <property type="component" value="Unassembled WGS sequence"/>
</dbReference>
<proteinExistence type="predicted"/>
<accession>A0A835RXD9</accession>